<reference evidence="1" key="2">
    <citation type="submission" date="2022-01" db="EMBL/GenBank/DDBJ databases">
        <authorList>
            <person name="Yamashiro T."/>
            <person name="Shiraishi A."/>
            <person name="Satake H."/>
            <person name="Nakayama K."/>
        </authorList>
    </citation>
    <scope>NUCLEOTIDE SEQUENCE</scope>
</reference>
<name>A0ABQ5HBB5_9ASTR</name>
<comment type="caution">
    <text evidence="1">The sequence shown here is derived from an EMBL/GenBank/DDBJ whole genome shotgun (WGS) entry which is preliminary data.</text>
</comment>
<evidence type="ECO:0000313" key="1">
    <source>
        <dbReference type="EMBL" id="GJT84532.1"/>
    </source>
</evidence>
<evidence type="ECO:0008006" key="3">
    <source>
        <dbReference type="Google" id="ProtNLM"/>
    </source>
</evidence>
<sequence length="160" mass="17741">MNNEATKDGVVPFATVVSWNNIGTQDENVGQCSTPIKYTADPNEGNVLINTTSYAKLVIGESSRKSVNFCTLLAPGRNEADVAISLELFFFKFNSKDGMDIILKNGPWIFHGVPITEFSEDRLSIIATKRGTPFMLNSYSSDMCMQSWGMSNYARAMIEF</sequence>
<evidence type="ECO:0000313" key="2">
    <source>
        <dbReference type="Proteomes" id="UP001151760"/>
    </source>
</evidence>
<accession>A0ABQ5HBB5</accession>
<proteinExistence type="predicted"/>
<organism evidence="1 2">
    <name type="scientific">Tanacetum coccineum</name>
    <dbReference type="NCBI Taxonomy" id="301880"/>
    <lineage>
        <taxon>Eukaryota</taxon>
        <taxon>Viridiplantae</taxon>
        <taxon>Streptophyta</taxon>
        <taxon>Embryophyta</taxon>
        <taxon>Tracheophyta</taxon>
        <taxon>Spermatophyta</taxon>
        <taxon>Magnoliopsida</taxon>
        <taxon>eudicotyledons</taxon>
        <taxon>Gunneridae</taxon>
        <taxon>Pentapetalae</taxon>
        <taxon>asterids</taxon>
        <taxon>campanulids</taxon>
        <taxon>Asterales</taxon>
        <taxon>Asteraceae</taxon>
        <taxon>Asteroideae</taxon>
        <taxon>Anthemideae</taxon>
        <taxon>Anthemidinae</taxon>
        <taxon>Tanacetum</taxon>
    </lineage>
</organism>
<dbReference type="EMBL" id="BQNB010019368">
    <property type="protein sequence ID" value="GJT84532.1"/>
    <property type="molecule type" value="Genomic_DNA"/>
</dbReference>
<keyword evidence="2" id="KW-1185">Reference proteome</keyword>
<dbReference type="Proteomes" id="UP001151760">
    <property type="component" value="Unassembled WGS sequence"/>
</dbReference>
<gene>
    <name evidence="1" type="ORF">Tco_1066249</name>
</gene>
<protein>
    <recommendedName>
        <fullName evidence="3">DUF4283 domain-containing protein</fullName>
    </recommendedName>
</protein>
<reference evidence="1" key="1">
    <citation type="journal article" date="2022" name="Int. J. Mol. Sci.">
        <title>Draft Genome of Tanacetum Coccineum: Genomic Comparison of Closely Related Tanacetum-Family Plants.</title>
        <authorList>
            <person name="Yamashiro T."/>
            <person name="Shiraishi A."/>
            <person name="Nakayama K."/>
            <person name="Satake H."/>
        </authorList>
    </citation>
    <scope>NUCLEOTIDE SEQUENCE</scope>
</reference>